<dbReference type="AlphaFoldDB" id="A0AAD9T9K2"/>
<gene>
    <name evidence="1" type="ORF">EUGRSUZ_L02877</name>
</gene>
<name>A0AAD9T9K2_EUCGR</name>
<evidence type="ECO:0000313" key="2">
    <source>
        <dbReference type="Proteomes" id="UP000030711"/>
    </source>
</evidence>
<comment type="caution">
    <text evidence="1">The sequence shown here is derived from an EMBL/GenBank/DDBJ whole genome shotgun (WGS) entry which is preliminary data.</text>
</comment>
<protein>
    <submittedName>
        <fullName evidence="1">Uncharacterized protein</fullName>
    </submittedName>
</protein>
<sequence>MTDNDAFLEPNGSQSDLKTSLSSSAVDILYVNQLLASVLETARQVASLTISSAPTPYDQMKNQCEALVTGKQQKMSVLRSFKNQQEAKAIVVSGENENNAPCFPIPSLSMELLEGDGKLHESDQLRRWDQRQLCSRDYVPHSFRFPPLSPYDKFLKAGGCRIV</sequence>
<reference evidence="1 2" key="1">
    <citation type="journal article" date="2014" name="Nature">
        <title>The genome of Eucalyptus grandis.</title>
        <authorList>
            <person name="Myburg A.A."/>
            <person name="Grattapaglia D."/>
            <person name="Tuskan G.A."/>
            <person name="Hellsten U."/>
            <person name="Hayes R.D."/>
            <person name="Grimwood J."/>
            <person name="Jenkins J."/>
            <person name="Lindquist E."/>
            <person name="Tice H."/>
            <person name="Bauer D."/>
            <person name="Goodstein D.M."/>
            <person name="Dubchak I."/>
            <person name="Poliakov A."/>
            <person name="Mizrachi E."/>
            <person name="Kullan A.R."/>
            <person name="Hussey S.G."/>
            <person name="Pinard D."/>
            <person name="van der Merwe K."/>
            <person name="Singh P."/>
            <person name="van Jaarsveld I."/>
            <person name="Silva-Junior O.B."/>
            <person name="Togawa R.C."/>
            <person name="Pappas M.R."/>
            <person name="Faria D.A."/>
            <person name="Sansaloni C.P."/>
            <person name="Petroli C.D."/>
            <person name="Yang X."/>
            <person name="Ranjan P."/>
            <person name="Tschaplinski T.J."/>
            <person name="Ye C.Y."/>
            <person name="Li T."/>
            <person name="Sterck L."/>
            <person name="Vanneste K."/>
            <person name="Murat F."/>
            <person name="Soler M."/>
            <person name="Clemente H.S."/>
            <person name="Saidi N."/>
            <person name="Cassan-Wang H."/>
            <person name="Dunand C."/>
            <person name="Hefer C.A."/>
            <person name="Bornberg-Bauer E."/>
            <person name="Kersting A.R."/>
            <person name="Vining K."/>
            <person name="Amarasinghe V."/>
            <person name="Ranik M."/>
            <person name="Naithani S."/>
            <person name="Elser J."/>
            <person name="Boyd A.E."/>
            <person name="Liston A."/>
            <person name="Spatafora J.W."/>
            <person name="Dharmwardhana P."/>
            <person name="Raja R."/>
            <person name="Sullivan C."/>
            <person name="Romanel E."/>
            <person name="Alves-Ferreira M."/>
            <person name="Kulheim C."/>
            <person name="Foley W."/>
            <person name="Carocha V."/>
            <person name="Paiva J."/>
            <person name="Kudrna D."/>
            <person name="Brommonschenkel S.H."/>
            <person name="Pasquali G."/>
            <person name="Byrne M."/>
            <person name="Rigault P."/>
            <person name="Tibbits J."/>
            <person name="Spokevicius A."/>
            <person name="Jones R.C."/>
            <person name="Steane D.A."/>
            <person name="Vaillancourt R.E."/>
            <person name="Potts B.M."/>
            <person name="Joubert F."/>
            <person name="Barry K."/>
            <person name="Pappas G.J."/>
            <person name="Strauss S.H."/>
            <person name="Jaiswal P."/>
            <person name="Grima-Pettenati J."/>
            <person name="Salse J."/>
            <person name="Van de Peer Y."/>
            <person name="Rokhsar D.S."/>
            <person name="Schmutz J."/>
        </authorList>
    </citation>
    <scope>NUCLEOTIDE SEQUENCE [LARGE SCALE GENOMIC DNA]</scope>
    <source>
        <strain evidence="2">cv. BRASUZ1</strain>
        <tissue evidence="1">Leaf extractions</tissue>
    </source>
</reference>
<dbReference type="Proteomes" id="UP000030711">
    <property type="component" value="Unassembled WGS sequence"/>
</dbReference>
<dbReference type="EMBL" id="MU849755">
    <property type="protein sequence ID" value="KAK2631459.1"/>
    <property type="molecule type" value="Genomic_DNA"/>
</dbReference>
<proteinExistence type="predicted"/>
<dbReference type="InterPro" id="IPR055296">
    <property type="entry name" value="SRL2-like"/>
</dbReference>
<organism evidence="1 2">
    <name type="scientific">Eucalyptus grandis</name>
    <name type="common">Flooded gum</name>
    <dbReference type="NCBI Taxonomy" id="71139"/>
    <lineage>
        <taxon>Eukaryota</taxon>
        <taxon>Viridiplantae</taxon>
        <taxon>Streptophyta</taxon>
        <taxon>Embryophyta</taxon>
        <taxon>Tracheophyta</taxon>
        <taxon>Spermatophyta</taxon>
        <taxon>Magnoliopsida</taxon>
        <taxon>eudicotyledons</taxon>
        <taxon>Gunneridae</taxon>
        <taxon>Pentapetalae</taxon>
        <taxon>rosids</taxon>
        <taxon>malvids</taxon>
        <taxon>Myrtales</taxon>
        <taxon>Myrtaceae</taxon>
        <taxon>Myrtoideae</taxon>
        <taxon>Eucalypteae</taxon>
        <taxon>Eucalyptus</taxon>
    </lineage>
</organism>
<evidence type="ECO:0000313" key="1">
    <source>
        <dbReference type="EMBL" id="KAK2631459.1"/>
    </source>
</evidence>
<keyword evidence="2" id="KW-1185">Reference proteome</keyword>
<dbReference type="PANTHER" id="PTHR46087">
    <property type="entry name" value="PUTATIVE, EXPRESSED-RELATED"/>
    <property type="match status" value="1"/>
</dbReference>
<dbReference type="PANTHER" id="PTHR46087:SF1">
    <property type="entry name" value="ARM REPEAT SUPERFAMILY PROTEIN"/>
    <property type="match status" value="1"/>
</dbReference>
<accession>A0AAD9T9K2</accession>